<proteinExistence type="predicted"/>
<sequence length="487" mass="53263">MVDEISTHLLRFGREISEMKNPAYDFSGSLLSASEKVIEKAVLDCEPLKLLHDSLYHLAACCSSETSLLLTSFLKAHQDVAGLPSNTGLLPPLQVLRLSFKSWIEKKSWFRTPRNAITCDIRQDFQHWYVGNRHLLHSSCPNKRSLDKMFCKDRLQYESASVTSVSASRIVHDLTMEDDNHLHHLQVEATEGDASPLINVHQVQISGLRDSASAIQVTPPGGLQAIVQTHLEGSVTPQHQVSAYPAQALAQALATARSSCAVTSDTGPAPNAEAAAGLSGTPSSARQTSIAALIKSRKKSTSKAWKIAIQHMNPDLPAQTWFLGLCDTKYGHGLKQECSGEKCPLGSRNIGKSMPILYTPVIASFPKCVPAYNGQSMTSKDEEQLGCVFACSPSCAKLCVDPAGRPSNTHSLAEFSADEVKLDHRLEEALGKEEPCFGRNFKSTMLSGKDGWGDVLQKFPRLKEQLQQRTKRRRGKEVGQGEGCNDE</sequence>
<feature type="compositionally biased region" description="Gly residues" evidence="1">
    <location>
        <begin position="478"/>
        <end position="487"/>
    </location>
</feature>
<dbReference type="EMBL" id="BEGY01000001">
    <property type="protein sequence ID" value="GAX72834.1"/>
    <property type="molecule type" value="Genomic_DNA"/>
</dbReference>
<evidence type="ECO:0000313" key="3">
    <source>
        <dbReference type="Proteomes" id="UP000232323"/>
    </source>
</evidence>
<protein>
    <submittedName>
        <fullName evidence="2">Uncharacterized protein</fullName>
    </submittedName>
</protein>
<keyword evidence="3" id="KW-1185">Reference proteome</keyword>
<reference evidence="2 3" key="1">
    <citation type="submission" date="2017-08" db="EMBL/GenBank/DDBJ databases">
        <title>Acidophilic green algal genome provides insights into adaptation to an acidic environment.</title>
        <authorList>
            <person name="Hirooka S."/>
            <person name="Hirose Y."/>
            <person name="Kanesaki Y."/>
            <person name="Higuchi S."/>
            <person name="Fujiwara T."/>
            <person name="Onuma R."/>
            <person name="Era A."/>
            <person name="Ohbayashi R."/>
            <person name="Uzuka A."/>
            <person name="Nozaki H."/>
            <person name="Yoshikawa H."/>
            <person name="Miyagishima S.Y."/>
        </authorList>
    </citation>
    <scope>NUCLEOTIDE SEQUENCE [LARGE SCALE GENOMIC DNA]</scope>
    <source>
        <strain evidence="2 3">NIES-2499</strain>
    </source>
</reference>
<feature type="region of interest" description="Disordered" evidence="1">
    <location>
        <begin position="261"/>
        <end position="283"/>
    </location>
</feature>
<dbReference type="AlphaFoldDB" id="A0A250WPR0"/>
<gene>
    <name evidence="2" type="ORF">CEUSTIGMA_g289.t1</name>
</gene>
<evidence type="ECO:0000313" key="2">
    <source>
        <dbReference type="EMBL" id="GAX72834.1"/>
    </source>
</evidence>
<organism evidence="2 3">
    <name type="scientific">Chlamydomonas eustigma</name>
    <dbReference type="NCBI Taxonomy" id="1157962"/>
    <lineage>
        <taxon>Eukaryota</taxon>
        <taxon>Viridiplantae</taxon>
        <taxon>Chlorophyta</taxon>
        <taxon>core chlorophytes</taxon>
        <taxon>Chlorophyceae</taxon>
        <taxon>CS clade</taxon>
        <taxon>Chlamydomonadales</taxon>
        <taxon>Chlamydomonadaceae</taxon>
        <taxon>Chlamydomonas</taxon>
    </lineage>
</organism>
<dbReference type="Proteomes" id="UP000232323">
    <property type="component" value="Unassembled WGS sequence"/>
</dbReference>
<comment type="caution">
    <text evidence="2">The sequence shown here is derived from an EMBL/GenBank/DDBJ whole genome shotgun (WGS) entry which is preliminary data.</text>
</comment>
<evidence type="ECO:0000256" key="1">
    <source>
        <dbReference type="SAM" id="MobiDB-lite"/>
    </source>
</evidence>
<feature type="region of interest" description="Disordered" evidence="1">
    <location>
        <begin position="463"/>
        <end position="487"/>
    </location>
</feature>
<name>A0A250WPR0_9CHLO</name>
<accession>A0A250WPR0</accession>